<gene>
    <name evidence="3" type="ORF">NCTC13760_00742</name>
</gene>
<dbReference type="SUPFAM" id="SSF47413">
    <property type="entry name" value="lambda repressor-like DNA-binding domains"/>
    <property type="match status" value="1"/>
</dbReference>
<dbReference type="Proteomes" id="UP000255352">
    <property type="component" value="Unassembled WGS sequence"/>
</dbReference>
<dbReference type="RefSeq" id="WP_006532379.1">
    <property type="nucleotide sequence ID" value="NZ_CABKNK020000002.1"/>
</dbReference>
<evidence type="ECO:0000259" key="2">
    <source>
        <dbReference type="PROSITE" id="PS50943"/>
    </source>
</evidence>
<feature type="domain" description="HTH cro/C1-type" evidence="2">
    <location>
        <begin position="6"/>
        <end position="60"/>
    </location>
</feature>
<proteinExistence type="predicted"/>
<dbReference type="GO" id="GO:0003677">
    <property type="term" value="F:DNA binding"/>
    <property type="evidence" value="ECO:0007669"/>
    <property type="project" value="UniProtKB-KW"/>
</dbReference>
<evidence type="ECO:0000313" key="4">
    <source>
        <dbReference type="Proteomes" id="UP000255352"/>
    </source>
</evidence>
<dbReference type="InterPro" id="IPR010982">
    <property type="entry name" value="Lambda_DNA-bd_dom_sf"/>
</dbReference>
<dbReference type="GeneID" id="69902111"/>
<sequence length="68" mass="7747">MQKMTLKMLRVANGLNQKQAAELVGVSVDTWGHWERCQTEPTISMAYHIANKFNMNLDDIIFLPNIAV</sequence>
<accession>A0A380KNQ6</accession>
<dbReference type="Gene3D" id="1.10.260.40">
    <property type="entry name" value="lambda repressor-like DNA-binding domains"/>
    <property type="match status" value="1"/>
</dbReference>
<dbReference type="SMART" id="SM00530">
    <property type="entry name" value="HTH_XRE"/>
    <property type="match status" value="1"/>
</dbReference>
<evidence type="ECO:0000313" key="3">
    <source>
        <dbReference type="EMBL" id="SUN68060.1"/>
    </source>
</evidence>
<dbReference type="CDD" id="cd00093">
    <property type="entry name" value="HTH_XRE"/>
    <property type="match status" value="1"/>
</dbReference>
<evidence type="ECO:0000256" key="1">
    <source>
        <dbReference type="ARBA" id="ARBA00023125"/>
    </source>
</evidence>
<keyword evidence="1" id="KW-0238">DNA-binding</keyword>
<dbReference type="EMBL" id="UHFP01000001">
    <property type="protein sequence ID" value="SUN68060.1"/>
    <property type="molecule type" value="Genomic_DNA"/>
</dbReference>
<name>A0A380KNQ6_9STRE</name>
<dbReference type="Pfam" id="PF01381">
    <property type="entry name" value="HTH_3"/>
    <property type="match status" value="1"/>
</dbReference>
<organism evidence="3 4">
    <name type="scientific">Streptococcus infantarius</name>
    <dbReference type="NCBI Taxonomy" id="102684"/>
    <lineage>
        <taxon>Bacteria</taxon>
        <taxon>Bacillati</taxon>
        <taxon>Bacillota</taxon>
        <taxon>Bacilli</taxon>
        <taxon>Lactobacillales</taxon>
        <taxon>Streptococcaceae</taxon>
        <taxon>Streptococcus</taxon>
    </lineage>
</organism>
<dbReference type="PANTHER" id="PTHR46558">
    <property type="entry name" value="TRACRIPTIONAL REGULATORY PROTEIN-RELATED-RELATED"/>
    <property type="match status" value="1"/>
</dbReference>
<reference evidence="3 4" key="1">
    <citation type="submission" date="2018-06" db="EMBL/GenBank/DDBJ databases">
        <authorList>
            <consortium name="Pathogen Informatics"/>
            <person name="Doyle S."/>
        </authorList>
    </citation>
    <scope>NUCLEOTIDE SEQUENCE [LARGE SCALE GENOMIC DNA]</scope>
    <source>
        <strain evidence="3 4">NCTC13760</strain>
    </source>
</reference>
<protein>
    <submittedName>
        <fullName evidence="3">XRE family transcriptional regulator</fullName>
    </submittedName>
</protein>
<dbReference type="InterPro" id="IPR001387">
    <property type="entry name" value="Cro/C1-type_HTH"/>
</dbReference>
<dbReference type="PROSITE" id="PS50943">
    <property type="entry name" value="HTH_CROC1"/>
    <property type="match status" value="1"/>
</dbReference>
<dbReference type="PANTHER" id="PTHR46558:SF4">
    <property type="entry name" value="DNA-BIDING PHAGE PROTEIN"/>
    <property type="match status" value="1"/>
</dbReference>
<dbReference type="AlphaFoldDB" id="A0A380KNQ6"/>